<accession>A0AAP0WVH6</accession>
<protein>
    <recommendedName>
        <fullName evidence="6">Vinorine synthase-like</fullName>
    </recommendedName>
</protein>
<dbReference type="InterPro" id="IPR023213">
    <property type="entry name" value="CAT-like_dom_sf"/>
</dbReference>
<sequence length="443" mass="49179">MVMNVEIISKEIIKPSSPTPHHLTDLKLSLLDQIAPPIFVPIIFFYHPKWDSNIDHFEKSCLLKKSLSETLTRFYPLAGTLKEDFSVDCNDEGVEYFEACIAVELSEAIKKPDKKILGQFLPFEPYGKGADSGRQVLLAAQFNMFTCGGVAIGVCISHKIADGNSATTFVKAWADTALRGDNSPEAMHPSFDAAFHFPPRDISGIMQTAGITTKDNIVSRSFVFDKSSIAALREKAKAISADGSSQANQPTRVEAVSAFIWKRFMAMALSKSVKAKAKVFAAVHAVNLRERMVPPLPAHSFGNLTQVAIAPTTVEVEKDYHFLAAQVRNAIRGINGDYVKKLHDGDGYMNTFKEAIEQFSKGEVEFCNFTSWCRFPLYEVDFGWGKPSWVCSPISLYKNTIILMSTRDGDGIEAWVNMLEEDMTLFERDPELISFVSSTLNGE</sequence>
<proteinExistence type="inferred from homology"/>
<organism evidence="4 5">
    <name type="scientific">Liquidambar formosana</name>
    <name type="common">Formosan gum</name>
    <dbReference type="NCBI Taxonomy" id="63359"/>
    <lineage>
        <taxon>Eukaryota</taxon>
        <taxon>Viridiplantae</taxon>
        <taxon>Streptophyta</taxon>
        <taxon>Embryophyta</taxon>
        <taxon>Tracheophyta</taxon>
        <taxon>Spermatophyta</taxon>
        <taxon>Magnoliopsida</taxon>
        <taxon>eudicotyledons</taxon>
        <taxon>Gunneridae</taxon>
        <taxon>Pentapetalae</taxon>
        <taxon>Saxifragales</taxon>
        <taxon>Altingiaceae</taxon>
        <taxon>Liquidambar</taxon>
    </lineage>
</organism>
<evidence type="ECO:0000313" key="5">
    <source>
        <dbReference type="Proteomes" id="UP001415857"/>
    </source>
</evidence>
<keyword evidence="5" id="KW-1185">Reference proteome</keyword>
<evidence type="ECO:0000256" key="1">
    <source>
        <dbReference type="ARBA" id="ARBA00009861"/>
    </source>
</evidence>
<dbReference type="PANTHER" id="PTHR31623:SF25">
    <property type="entry name" value="VINORINE SYNTHASE-LIKE"/>
    <property type="match status" value="1"/>
</dbReference>
<evidence type="ECO:0000313" key="4">
    <source>
        <dbReference type="EMBL" id="KAK9277945.1"/>
    </source>
</evidence>
<evidence type="ECO:0000256" key="2">
    <source>
        <dbReference type="ARBA" id="ARBA00022679"/>
    </source>
</evidence>
<dbReference type="AlphaFoldDB" id="A0AAP0WVH6"/>
<comment type="similarity">
    <text evidence="1">Belongs to the plant acyltransferase family.</text>
</comment>
<dbReference type="GO" id="GO:0016746">
    <property type="term" value="F:acyltransferase activity"/>
    <property type="evidence" value="ECO:0007669"/>
    <property type="project" value="UniProtKB-KW"/>
</dbReference>
<name>A0AAP0WVH6_LIQFO</name>
<comment type="caution">
    <text evidence="4">The sequence shown here is derived from an EMBL/GenBank/DDBJ whole genome shotgun (WGS) entry which is preliminary data.</text>
</comment>
<keyword evidence="2" id="KW-0808">Transferase</keyword>
<keyword evidence="3" id="KW-0012">Acyltransferase</keyword>
<dbReference type="Pfam" id="PF02458">
    <property type="entry name" value="Transferase"/>
    <property type="match status" value="1"/>
</dbReference>
<reference evidence="4 5" key="1">
    <citation type="journal article" date="2024" name="Plant J.">
        <title>Genome sequences and population genomics reveal climatic adaptation and genomic divergence between two closely related sweetgum species.</title>
        <authorList>
            <person name="Xu W.Q."/>
            <person name="Ren C.Q."/>
            <person name="Zhang X.Y."/>
            <person name="Comes H.P."/>
            <person name="Liu X.H."/>
            <person name="Li Y.G."/>
            <person name="Kettle C.J."/>
            <person name="Jalonen R."/>
            <person name="Gaisberger H."/>
            <person name="Ma Y.Z."/>
            <person name="Qiu Y.X."/>
        </authorList>
    </citation>
    <scope>NUCLEOTIDE SEQUENCE [LARGE SCALE GENOMIC DNA]</scope>
    <source>
        <strain evidence="4">Hangzhou</strain>
    </source>
</reference>
<gene>
    <name evidence="4" type="ORF">L1049_027502</name>
</gene>
<evidence type="ECO:0000256" key="3">
    <source>
        <dbReference type="ARBA" id="ARBA00023315"/>
    </source>
</evidence>
<evidence type="ECO:0008006" key="6">
    <source>
        <dbReference type="Google" id="ProtNLM"/>
    </source>
</evidence>
<dbReference type="Gene3D" id="3.30.559.10">
    <property type="entry name" value="Chloramphenicol acetyltransferase-like domain"/>
    <property type="match status" value="2"/>
</dbReference>
<dbReference type="EMBL" id="JBBPBK010000009">
    <property type="protein sequence ID" value="KAK9277945.1"/>
    <property type="molecule type" value="Genomic_DNA"/>
</dbReference>
<dbReference type="Proteomes" id="UP001415857">
    <property type="component" value="Unassembled WGS sequence"/>
</dbReference>
<dbReference type="PANTHER" id="PTHR31623">
    <property type="entry name" value="F21J9.9"/>
    <property type="match status" value="1"/>
</dbReference>